<dbReference type="eggNOG" id="ENOG502S4DR">
    <property type="taxonomic scope" value="Eukaryota"/>
</dbReference>
<dbReference type="Proteomes" id="UP000659654">
    <property type="component" value="Unassembled WGS sequence"/>
</dbReference>
<evidence type="ECO:0000256" key="4">
    <source>
        <dbReference type="ARBA" id="ARBA00022928"/>
    </source>
</evidence>
<organism evidence="10 12">
    <name type="scientific">Bursaphelenchus xylophilus</name>
    <name type="common">Pinewood nematode worm</name>
    <name type="synonym">Aphelenchoides xylophilus</name>
    <dbReference type="NCBI Taxonomy" id="6326"/>
    <lineage>
        <taxon>Eukaryota</taxon>
        <taxon>Metazoa</taxon>
        <taxon>Ecdysozoa</taxon>
        <taxon>Nematoda</taxon>
        <taxon>Chromadorea</taxon>
        <taxon>Rhabditida</taxon>
        <taxon>Tylenchina</taxon>
        <taxon>Tylenchomorpha</taxon>
        <taxon>Aphelenchoidea</taxon>
        <taxon>Aphelenchoididae</taxon>
        <taxon>Bursaphelenchus</taxon>
    </lineage>
</organism>
<evidence type="ECO:0000256" key="6">
    <source>
        <dbReference type="PIRSR" id="PIRSR607702-1"/>
    </source>
</evidence>
<dbReference type="Pfam" id="PF05005">
    <property type="entry name" value="Ocnus"/>
    <property type="match status" value="1"/>
</dbReference>
<dbReference type="PANTHER" id="PTHR12258">
    <property type="entry name" value="JANUS-A/JANUS-B"/>
    <property type="match status" value="1"/>
</dbReference>
<dbReference type="PANTHER" id="PTHR12258:SF5">
    <property type="entry name" value="BCDNA.GH02250-RELATED"/>
    <property type="match status" value="1"/>
</dbReference>
<dbReference type="GO" id="GO:0101006">
    <property type="term" value="F:protein histidine phosphatase activity"/>
    <property type="evidence" value="ECO:0007669"/>
    <property type="project" value="TreeGrafter"/>
</dbReference>
<dbReference type="GO" id="GO:0007548">
    <property type="term" value="P:sex differentiation"/>
    <property type="evidence" value="ECO:0007669"/>
    <property type="project" value="UniProtKB-KW"/>
</dbReference>
<evidence type="ECO:0000256" key="7">
    <source>
        <dbReference type="PIRSR" id="PIRSR607702-2"/>
    </source>
</evidence>
<reference evidence="9" key="2">
    <citation type="submission" date="2020-08" db="EMBL/GenBank/DDBJ databases">
        <authorList>
            <person name="Kikuchi T."/>
        </authorList>
    </citation>
    <scope>NUCLEOTIDE SEQUENCE</scope>
    <source>
        <strain evidence="8">Ka4C1</strain>
    </source>
</reference>
<dbReference type="EMBL" id="CAJFDI010000006">
    <property type="protein sequence ID" value="CAD5235678.1"/>
    <property type="molecule type" value="Genomic_DNA"/>
</dbReference>
<comment type="similarity">
    <text evidence="2">Belongs to the janus family.</text>
</comment>
<sequence length="132" mass="14850">MTLASLVFRRFLTSIMTSLESVSTVDIDPRGTFKYILIKLVDPKSKQEKYIVRGYGDCGYHADILDKVETNQTRGLVADCLGGGRIKHDANGKSLKVYGYSTGFGRADHEKAVELLKTKYPEYEITWSNEGY</sequence>
<evidence type="ECO:0000256" key="3">
    <source>
        <dbReference type="ARBA" id="ARBA00022782"/>
    </source>
</evidence>
<dbReference type="OrthoDB" id="10249612at2759"/>
<evidence type="ECO:0000313" key="9">
    <source>
        <dbReference type="EMBL" id="CAG9132215.1"/>
    </source>
</evidence>
<proteinExistence type="inferred from homology"/>
<dbReference type="EMBL" id="CAJFCV020000006">
    <property type="protein sequence ID" value="CAG9132215.1"/>
    <property type="molecule type" value="Genomic_DNA"/>
</dbReference>
<evidence type="ECO:0000256" key="1">
    <source>
        <dbReference type="ARBA" id="ARBA00002508"/>
    </source>
</evidence>
<keyword evidence="11" id="KW-1185">Reference proteome</keyword>
<gene>
    <name evidence="8" type="ORF">BXYJ_LOCUS15769</name>
</gene>
<evidence type="ECO:0000256" key="2">
    <source>
        <dbReference type="ARBA" id="ARBA00010971"/>
    </source>
</evidence>
<dbReference type="AlphaFoldDB" id="A0A1I7S0D3"/>
<dbReference type="SMR" id="A0A1I7S0D3"/>
<dbReference type="Proteomes" id="UP000582659">
    <property type="component" value="Unassembled WGS sequence"/>
</dbReference>
<feature type="active site" description="Proton acceptor" evidence="6">
    <location>
        <position position="61"/>
    </location>
</feature>
<keyword evidence="3" id="KW-0221">Differentiation</keyword>
<feature type="binding site" evidence="7">
    <location>
        <position position="34"/>
    </location>
    <ligand>
        <name>substrate</name>
    </ligand>
</feature>
<evidence type="ECO:0000256" key="5">
    <source>
        <dbReference type="ARBA" id="ARBA00068496"/>
    </source>
</evidence>
<accession>A0A1I7S0D3</accession>
<dbReference type="Proteomes" id="UP000095284">
    <property type="component" value="Unplaced"/>
</dbReference>
<dbReference type="WBParaSite" id="BXY_0645700.1">
    <property type="protein sequence ID" value="BXY_0645700.1"/>
    <property type="gene ID" value="BXY_0645700"/>
</dbReference>
<name>A0A1I7S0D3_BURXY</name>
<dbReference type="Gene3D" id="3.50.20.20">
    <property type="entry name" value="Janus/Ocnus"/>
    <property type="match status" value="1"/>
</dbReference>
<dbReference type="FunFam" id="3.50.20.20:FF:000002">
    <property type="entry name" value="Sex-regulated protein janus-B"/>
    <property type="match status" value="1"/>
</dbReference>
<evidence type="ECO:0000313" key="12">
    <source>
        <dbReference type="WBParaSite" id="BXY_0645700.1"/>
    </source>
</evidence>
<evidence type="ECO:0000313" key="10">
    <source>
        <dbReference type="Proteomes" id="UP000095284"/>
    </source>
</evidence>
<reference evidence="12" key="1">
    <citation type="submission" date="2016-11" db="UniProtKB">
        <authorList>
            <consortium name="WormBaseParasite"/>
        </authorList>
    </citation>
    <scope>IDENTIFICATION</scope>
</reference>
<dbReference type="SUPFAM" id="SSF143724">
    <property type="entry name" value="PHP14-like"/>
    <property type="match status" value="1"/>
</dbReference>
<dbReference type="InterPro" id="IPR038596">
    <property type="entry name" value="Janus_sf"/>
</dbReference>
<protein>
    <recommendedName>
        <fullName evidence="5">Sex-regulated protein janus-B</fullName>
    </recommendedName>
</protein>
<keyword evidence="4" id="KW-0726">Sexual differentiation</keyword>
<evidence type="ECO:0000313" key="11">
    <source>
        <dbReference type="Proteomes" id="UP000659654"/>
    </source>
</evidence>
<dbReference type="InterPro" id="IPR007702">
    <property type="entry name" value="Janus"/>
</dbReference>
<evidence type="ECO:0000313" key="8">
    <source>
        <dbReference type="EMBL" id="CAD5235678.1"/>
    </source>
</evidence>
<dbReference type="GO" id="GO:0005829">
    <property type="term" value="C:cytosol"/>
    <property type="evidence" value="ECO:0007669"/>
    <property type="project" value="TreeGrafter"/>
</dbReference>
<dbReference type="GO" id="GO:0030154">
    <property type="term" value="P:cell differentiation"/>
    <property type="evidence" value="ECO:0007669"/>
    <property type="project" value="UniProtKB-KW"/>
</dbReference>
<comment type="function">
    <text evidence="1">JanA and janB regulate somatic sex differentiation.</text>
</comment>